<evidence type="ECO:0000313" key="1">
    <source>
        <dbReference type="EMBL" id="KPX62004.1"/>
    </source>
</evidence>
<comment type="caution">
    <text evidence="1">The sequence shown here is derived from an EMBL/GenBank/DDBJ whole genome shotgun (WGS) entry which is preliminary data.</text>
</comment>
<accession>A0A0P9TVR2</accession>
<dbReference type="PATRIC" id="fig|53707.9.peg.3084"/>
<dbReference type="Proteomes" id="UP000050265">
    <property type="component" value="Unassembled WGS sequence"/>
</dbReference>
<gene>
    <name evidence="1" type="ORF">ALO35_200139</name>
</gene>
<dbReference type="AlphaFoldDB" id="A0A0P9TVR2"/>
<name>A0A0P9TVR2_PSEAV</name>
<evidence type="ECO:0000313" key="2">
    <source>
        <dbReference type="Proteomes" id="UP000050265"/>
    </source>
</evidence>
<organism evidence="1 2">
    <name type="scientific">Pseudomonas amygdali pv. lachrymans</name>
    <name type="common">Pseudomonas syringae pv. lachrymans</name>
    <dbReference type="NCBI Taxonomy" id="53707"/>
    <lineage>
        <taxon>Bacteria</taxon>
        <taxon>Pseudomonadati</taxon>
        <taxon>Pseudomonadota</taxon>
        <taxon>Gammaproteobacteria</taxon>
        <taxon>Pseudomonadales</taxon>
        <taxon>Pseudomonadaceae</taxon>
        <taxon>Pseudomonas</taxon>
        <taxon>Pseudomonas amygdali</taxon>
    </lineage>
</organism>
<sequence length="54" mass="6483">MQNKIIKIAMPLDLIELLEAEAEHYDSFTRMVNAVCRRYFLHRELKEQFAKLSK</sequence>
<dbReference type="EMBL" id="LJQP01000345">
    <property type="protein sequence ID" value="KPX62004.1"/>
    <property type="molecule type" value="Genomic_DNA"/>
</dbReference>
<reference evidence="1 2" key="1">
    <citation type="submission" date="2015-09" db="EMBL/GenBank/DDBJ databases">
        <title>Genome announcement of multiple Pseudomonas syringae strains.</title>
        <authorList>
            <person name="Thakur S."/>
            <person name="Wang P.W."/>
            <person name="Gong Y."/>
            <person name="Weir B.S."/>
            <person name="Guttman D.S."/>
        </authorList>
    </citation>
    <scope>NUCLEOTIDE SEQUENCE [LARGE SCALE GENOMIC DNA]</scope>
    <source>
        <strain evidence="1 2">ICMP3507</strain>
    </source>
</reference>
<protein>
    <submittedName>
        <fullName evidence="1">RelE toxin</fullName>
    </submittedName>
</protein>
<proteinExistence type="predicted"/>